<dbReference type="Pfam" id="PF17863">
    <property type="entry name" value="AAA_lid_2"/>
    <property type="match status" value="1"/>
</dbReference>
<proteinExistence type="inferred from homology"/>
<evidence type="ECO:0000256" key="1">
    <source>
        <dbReference type="ARBA" id="ARBA00022741"/>
    </source>
</evidence>
<dbReference type="Gene3D" id="1.10.8.80">
    <property type="entry name" value="Magnesium chelatase subunit I, C-Terminal domain"/>
    <property type="match status" value="1"/>
</dbReference>
<comment type="similarity">
    <text evidence="3">Belongs to the MoxR family.</text>
</comment>
<dbReference type="InterPro" id="IPR011703">
    <property type="entry name" value="ATPase_AAA-3"/>
</dbReference>
<evidence type="ECO:0000256" key="2">
    <source>
        <dbReference type="ARBA" id="ARBA00022840"/>
    </source>
</evidence>
<organism evidence="5">
    <name type="scientific">Thermogemmatispora argillosa</name>
    <dbReference type="NCBI Taxonomy" id="2045280"/>
    <lineage>
        <taxon>Bacteria</taxon>
        <taxon>Bacillati</taxon>
        <taxon>Chloroflexota</taxon>
        <taxon>Ktedonobacteria</taxon>
        <taxon>Thermogemmatisporales</taxon>
        <taxon>Thermogemmatisporaceae</taxon>
        <taxon>Thermogemmatispora</taxon>
    </lineage>
</organism>
<dbReference type="InterPro" id="IPR003593">
    <property type="entry name" value="AAA+_ATPase"/>
</dbReference>
<dbReference type="AlphaFoldDB" id="A0A455T447"/>
<dbReference type="GO" id="GO:0005524">
    <property type="term" value="F:ATP binding"/>
    <property type="evidence" value="ECO:0007669"/>
    <property type="project" value="UniProtKB-KW"/>
</dbReference>
<dbReference type="InterPro" id="IPR027417">
    <property type="entry name" value="P-loop_NTPase"/>
</dbReference>
<protein>
    <submittedName>
        <fullName evidence="5">ATPase</fullName>
    </submittedName>
</protein>
<reference evidence="5" key="1">
    <citation type="submission" date="2018-12" db="EMBL/GenBank/DDBJ databases">
        <title>Novel natural products biosynthetic potential of the class Ktedonobacteria.</title>
        <authorList>
            <person name="Zheng Y."/>
            <person name="Saitou A."/>
            <person name="Wang C.M."/>
            <person name="Toyoda A."/>
            <person name="Minakuchi Y."/>
            <person name="Sekiguchi Y."/>
            <person name="Ueda K."/>
            <person name="Takano H."/>
            <person name="Sakai Y."/>
            <person name="Yokota A."/>
            <person name="Yabe S."/>
        </authorList>
    </citation>
    <scope>NUCLEOTIDE SEQUENCE</scope>
    <source>
        <strain evidence="5">A3-2</strain>
    </source>
</reference>
<evidence type="ECO:0000313" key="5">
    <source>
        <dbReference type="EMBL" id="BBH94179.1"/>
    </source>
</evidence>
<keyword evidence="1" id="KW-0547">Nucleotide-binding</keyword>
<dbReference type="Gene3D" id="3.40.50.300">
    <property type="entry name" value="P-loop containing nucleotide triphosphate hydrolases"/>
    <property type="match status" value="1"/>
</dbReference>
<dbReference type="PANTHER" id="PTHR42759">
    <property type="entry name" value="MOXR FAMILY PROTEIN"/>
    <property type="match status" value="1"/>
</dbReference>
<sequence>MIHSEELAQVSVVARALRENIGQVIVGKEEIIDLLLVALLCEGHVLFEDVPGTGKTTLARSLARSLTCSFQRIQFTPDLLPSDITGITFFNQKQGTFEFRPGPLLAQIVLADEINRATPRTQSALLEAMEERQISVERETIALPRPFMVIATQNPIELEGTFPLPEAQLDRFFMRLRLGYPNAAEERQILRRFRQRQPLAELQPVLSPEQLAHLQQVVRTVDMEESVEGYLIELVRATRQHEALELGVSPRGTLALYRAAQALAAIEGRSYVLPDDIKRLAIPVLAHRLIPTGQTSLRGQSLEKIMTTIVASVPVPVEP</sequence>
<dbReference type="PIRSF" id="PIRSF002849">
    <property type="entry name" value="AAA_ATPase_chaperone_MoxR_prd"/>
    <property type="match status" value="1"/>
</dbReference>
<dbReference type="InterPro" id="IPR041628">
    <property type="entry name" value="ChlI/MoxR_AAA_lid"/>
</dbReference>
<keyword evidence="2" id="KW-0067">ATP-binding</keyword>
<dbReference type="CDD" id="cd00009">
    <property type="entry name" value="AAA"/>
    <property type="match status" value="1"/>
</dbReference>
<dbReference type="GO" id="GO:0016887">
    <property type="term" value="F:ATP hydrolysis activity"/>
    <property type="evidence" value="ECO:0007669"/>
    <property type="project" value="InterPro"/>
</dbReference>
<dbReference type="InterPro" id="IPR050764">
    <property type="entry name" value="CbbQ/NirQ/NorQ/GpvN"/>
</dbReference>
<dbReference type="SMART" id="SM00382">
    <property type="entry name" value="AAA"/>
    <property type="match status" value="1"/>
</dbReference>
<evidence type="ECO:0000256" key="3">
    <source>
        <dbReference type="ARBA" id="ARBA00061607"/>
    </source>
</evidence>
<accession>A0A455T447</accession>
<dbReference type="SUPFAM" id="SSF52540">
    <property type="entry name" value="P-loop containing nucleoside triphosphate hydrolases"/>
    <property type="match status" value="1"/>
</dbReference>
<dbReference type="PANTHER" id="PTHR42759:SF5">
    <property type="entry name" value="METHANOL DEHYDROGENASE REGULATOR"/>
    <property type="match status" value="1"/>
</dbReference>
<name>A0A455T447_9CHLR</name>
<evidence type="ECO:0000259" key="4">
    <source>
        <dbReference type="SMART" id="SM00382"/>
    </source>
</evidence>
<dbReference type="EMBL" id="AP019377">
    <property type="protein sequence ID" value="BBH94179.1"/>
    <property type="molecule type" value="Genomic_DNA"/>
</dbReference>
<dbReference type="Pfam" id="PF07726">
    <property type="entry name" value="AAA_3"/>
    <property type="match status" value="1"/>
</dbReference>
<feature type="domain" description="AAA+ ATPase" evidence="4">
    <location>
        <begin position="41"/>
        <end position="182"/>
    </location>
</feature>
<dbReference type="FunFam" id="3.40.50.300:FF:000640">
    <property type="entry name" value="MoxR family ATPase"/>
    <property type="match status" value="1"/>
</dbReference>
<gene>
    <name evidence="5" type="ORF">KTA_23780</name>
</gene>